<accession>A0A089LMC9</accession>
<proteinExistence type="predicted"/>
<evidence type="ECO:0000313" key="1">
    <source>
        <dbReference type="EMBL" id="AIQ62032.1"/>
    </source>
</evidence>
<name>A0A089LMC9_9BACL</name>
<gene>
    <name evidence="1" type="ORF">PSTEL_01740</name>
</gene>
<organism evidence="1 2">
    <name type="scientific">Paenibacillus stellifer</name>
    <dbReference type="NCBI Taxonomy" id="169760"/>
    <lineage>
        <taxon>Bacteria</taxon>
        <taxon>Bacillati</taxon>
        <taxon>Bacillota</taxon>
        <taxon>Bacilli</taxon>
        <taxon>Bacillales</taxon>
        <taxon>Paenibacillaceae</taxon>
        <taxon>Paenibacillus</taxon>
    </lineage>
</organism>
<dbReference type="AlphaFoldDB" id="A0A089LMC9"/>
<keyword evidence="2" id="KW-1185">Reference proteome</keyword>
<dbReference type="HOGENOM" id="CLU_2881702_0_0_9"/>
<dbReference type="KEGG" id="pste:PSTEL_01740"/>
<dbReference type="STRING" id="169760.PSTEL_01740"/>
<evidence type="ECO:0000313" key="2">
    <source>
        <dbReference type="Proteomes" id="UP000029507"/>
    </source>
</evidence>
<protein>
    <submittedName>
        <fullName evidence="1">Uncharacterized protein</fullName>
    </submittedName>
</protein>
<dbReference type="EMBL" id="CP009286">
    <property type="protein sequence ID" value="AIQ62032.1"/>
    <property type="molecule type" value="Genomic_DNA"/>
</dbReference>
<dbReference type="RefSeq" id="WP_038693083.1">
    <property type="nucleotide sequence ID" value="NZ_CP009286.1"/>
</dbReference>
<sequence>MVVDRVRKRSPGPLFPPEQDGYVHSAVLLAGLCFDEMYSFAAYVQPFPNHDSMNRRGVAVIRF</sequence>
<dbReference type="Proteomes" id="UP000029507">
    <property type="component" value="Chromosome"/>
</dbReference>
<reference evidence="1 2" key="1">
    <citation type="submission" date="2014-08" db="EMBL/GenBank/DDBJ databases">
        <title>Comparative genomics of the Paenibacillus odorifer group.</title>
        <authorList>
            <person name="den Bakker H.C."/>
            <person name="Tsai Y.-C."/>
            <person name="Martin N."/>
            <person name="Korlach J."/>
            <person name="Wiedmann M."/>
        </authorList>
    </citation>
    <scope>NUCLEOTIDE SEQUENCE [LARGE SCALE GENOMIC DNA]</scope>
    <source>
        <strain evidence="1 2">DSM 14472</strain>
    </source>
</reference>